<organism evidence="3 4">
    <name type="scientific">Glossina pallidipes</name>
    <name type="common">Tsetse fly</name>
    <dbReference type="NCBI Taxonomy" id="7398"/>
    <lineage>
        <taxon>Eukaryota</taxon>
        <taxon>Metazoa</taxon>
        <taxon>Ecdysozoa</taxon>
        <taxon>Arthropoda</taxon>
        <taxon>Hexapoda</taxon>
        <taxon>Insecta</taxon>
        <taxon>Pterygota</taxon>
        <taxon>Neoptera</taxon>
        <taxon>Endopterygota</taxon>
        <taxon>Diptera</taxon>
        <taxon>Brachycera</taxon>
        <taxon>Muscomorpha</taxon>
        <taxon>Hippoboscoidea</taxon>
        <taxon>Glossinidae</taxon>
        <taxon>Glossina</taxon>
    </lineage>
</organism>
<dbReference type="STRING" id="7398.A0A1B0A4A1"/>
<proteinExistence type="inferred from homology"/>
<comment type="similarity">
    <text evidence="1">Belongs to the cullin family.</text>
</comment>
<reference evidence="4" key="1">
    <citation type="submission" date="2014-03" db="EMBL/GenBank/DDBJ databases">
        <authorList>
            <person name="Aksoy S."/>
            <person name="Warren W."/>
            <person name="Wilson R.K."/>
        </authorList>
    </citation>
    <scope>NUCLEOTIDE SEQUENCE [LARGE SCALE GENOMIC DNA]</scope>
    <source>
        <strain evidence="4">IAEA</strain>
    </source>
</reference>
<evidence type="ECO:0000313" key="4">
    <source>
        <dbReference type="Proteomes" id="UP000092445"/>
    </source>
</evidence>
<dbReference type="VEuPathDB" id="VectorBase:GPAI034053"/>
<evidence type="ECO:0000259" key="2">
    <source>
        <dbReference type="Pfam" id="PF00888"/>
    </source>
</evidence>
<sequence>MVMIGGILMFMDRNYVQNRDVENVYNLGLILFRDEIVRYCNACQMLMTLGINSRLAYGNDFEKPFLAQSAAFYKFESQIFLADNNASVYRKKVEARIHKESVRAAFYLDKDTEPLNVGVVEDDLFKTHMRTVVEMKLWRGVSFCMDFVYS</sequence>
<dbReference type="FunFam" id="1.20.1310.10:FF:000001">
    <property type="entry name" value="Cullin 3"/>
    <property type="match status" value="1"/>
</dbReference>
<dbReference type="EnsemblMetazoa" id="GPAI034053-RA">
    <property type="protein sequence ID" value="GPAI034053-PA"/>
    <property type="gene ID" value="GPAI034053"/>
</dbReference>
<protein>
    <recommendedName>
        <fullName evidence="2">Cullin N-terminal domain-containing protein</fullName>
    </recommendedName>
</protein>
<dbReference type="GO" id="GO:0031625">
    <property type="term" value="F:ubiquitin protein ligase binding"/>
    <property type="evidence" value="ECO:0007669"/>
    <property type="project" value="InterPro"/>
</dbReference>
<accession>A0A1B0A4A1</accession>
<dbReference type="GO" id="GO:0006511">
    <property type="term" value="P:ubiquitin-dependent protein catabolic process"/>
    <property type="evidence" value="ECO:0007669"/>
    <property type="project" value="InterPro"/>
</dbReference>
<evidence type="ECO:0000256" key="1">
    <source>
        <dbReference type="ARBA" id="ARBA00006019"/>
    </source>
</evidence>
<feature type="domain" description="Cullin N-terminal" evidence="2">
    <location>
        <begin position="41"/>
        <end position="136"/>
    </location>
</feature>
<dbReference type="InterPro" id="IPR045093">
    <property type="entry name" value="Cullin"/>
</dbReference>
<dbReference type="PANTHER" id="PTHR11932">
    <property type="entry name" value="CULLIN"/>
    <property type="match status" value="1"/>
</dbReference>
<dbReference type="InterPro" id="IPR001373">
    <property type="entry name" value="Cullin_N"/>
</dbReference>
<dbReference type="AlphaFoldDB" id="A0A1B0A4A1"/>
<dbReference type="InterPro" id="IPR016159">
    <property type="entry name" value="Cullin_repeat-like_dom_sf"/>
</dbReference>
<keyword evidence="4" id="KW-1185">Reference proteome</keyword>
<evidence type="ECO:0000313" key="3">
    <source>
        <dbReference type="EnsemblMetazoa" id="GPAI034053-PA"/>
    </source>
</evidence>
<dbReference type="SUPFAM" id="SSF74788">
    <property type="entry name" value="Cullin repeat-like"/>
    <property type="match status" value="1"/>
</dbReference>
<name>A0A1B0A4A1_GLOPL</name>
<reference evidence="3" key="2">
    <citation type="submission" date="2020-05" db="UniProtKB">
        <authorList>
            <consortium name="EnsemblMetazoa"/>
        </authorList>
    </citation>
    <scope>IDENTIFICATION</scope>
    <source>
        <strain evidence="3">IAEA</strain>
    </source>
</reference>
<dbReference type="Gene3D" id="1.20.1310.10">
    <property type="entry name" value="Cullin Repeats"/>
    <property type="match status" value="2"/>
</dbReference>
<dbReference type="Proteomes" id="UP000092445">
    <property type="component" value="Unassembled WGS sequence"/>
</dbReference>
<dbReference type="Pfam" id="PF00888">
    <property type="entry name" value="Cullin"/>
    <property type="match status" value="1"/>
</dbReference>